<name>A0ABQ8P824_9CRYT</name>
<proteinExistence type="predicted"/>
<organism evidence="1 2">
    <name type="scientific">Cryptosporidium canis</name>
    <dbReference type="NCBI Taxonomy" id="195482"/>
    <lineage>
        <taxon>Eukaryota</taxon>
        <taxon>Sar</taxon>
        <taxon>Alveolata</taxon>
        <taxon>Apicomplexa</taxon>
        <taxon>Conoidasida</taxon>
        <taxon>Coccidia</taxon>
        <taxon>Eucoccidiorida</taxon>
        <taxon>Eimeriorina</taxon>
        <taxon>Cryptosporidiidae</taxon>
        <taxon>Cryptosporidium</taxon>
    </lineage>
</organism>
<evidence type="ECO:0000313" key="2">
    <source>
        <dbReference type="Proteomes" id="UP001071777"/>
    </source>
</evidence>
<accession>A0ABQ8P824</accession>
<keyword evidence="2" id="KW-1185">Reference proteome</keyword>
<sequence>MKETYIEIAFQIGKSWEVITKFIARSFGVISNLLATLELHLSDEILSNQVSEETLQSSRFIVINDLSTRIKRLSAELNGYVEHSFKEHLSNLERTIKWINDEYSTFNHFNSDKNSELTSMKRVQVLHSSLKLCTLVRSDYNLILSLTSTIEENVDCFIQYKLIKPGAGNSPSSSKLTESTLFEQFSKVKDFHCYNCQPELTVISKYLDRNQP</sequence>
<evidence type="ECO:0000313" key="1">
    <source>
        <dbReference type="EMBL" id="KAJ1611670.1"/>
    </source>
</evidence>
<protein>
    <submittedName>
        <fullName evidence="1">Uncharacterized protein</fullName>
    </submittedName>
</protein>
<dbReference type="Proteomes" id="UP001071777">
    <property type="component" value="Unassembled WGS sequence"/>
</dbReference>
<comment type="caution">
    <text evidence="1">The sequence shown here is derived from an EMBL/GenBank/DDBJ whole genome shotgun (WGS) entry which is preliminary data.</text>
</comment>
<dbReference type="EMBL" id="JAPCXB010000055">
    <property type="protein sequence ID" value="KAJ1611670.1"/>
    <property type="molecule type" value="Genomic_DNA"/>
</dbReference>
<gene>
    <name evidence="1" type="ORF">OJ252_1469</name>
</gene>
<reference evidence="1" key="1">
    <citation type="submission" date="2022-10" db="EMBL/GenBank/DDBJ databases">
        <title>Adaptive evolution leads to modifications in subtelomeric GC content in a zoonotic Cryptosporidium species.</title>
        <authorList>
            <person name="Li J."/>
            <person name="Feng Y."/>
            <person name="Xiao L."/>
        </authorList>
    </citation>
    <scope>NUCLEOTIDE SEQUENCE</scope>
    <source>
        <strain evidence="1">25894</strain>
    </source>
</reference>